<dbReference type="InterPro" id="IPR010280">
    <property type="entry name" value="U5_MeTrfase_fam"/>
</dbReference>
<dbReference type="Pfam" id="PF05958">
    <property type="entry name" value="tRNA_U5-meth_tr"/>
    <property type="match status" value="1"/>
</dbReference>
<dbReference type="PROSITE" id="PS51687">
    <property type="entry name" value="SAM_MT_RNA_M5U"/>
    <property type="match status" value="1"/>
</dbReference>
<feature type="binding site" evidence="5">
    <location>
        <position position="315"/>
    </location>
    <ligand>
        <name>S-adenosyl-L-methionine</name>
        <dbReference type="ChEBI" id="CHEBI:59789"/>
    </ligand>
</feature>
<dbReference type="SUPFAM" id="SSF50249">
    <property type="entry name" value="Nucleic acid-binding proteins"/>
    <property type="match status" value="1"/>
</dbReference>
<keyword evidence="1" id="KW-0004">4Fe-4S</keyword>
<accession>A0A7U3YKS8</accession>
<dbReference type="EMBL" id="CP002364">
    <property type="protein sequence ID" value="ADW17093.1"/>
    <property type="molecule type" value="Genomic_DNA"/>
</dbReference>
<dbReference type="RefSeq" id="WP_015723637.1">
    <property type="nucleotide sequence ID" value="NC_014972.1"/>
</dbReference>
<dbReference type="Proteomes" id="UP000006365">
    <property type="component" value="Chromosome"/>
</dbReference>
<dbReference type="KEGG" id="dpr:Despr_0919"/>
<dbReference type="SUPFAM" id="SSF53335">
    <property type="entry name" value="S-adenosyl-L-methionine-dependent methyltransferases"/>
    <property type="match status" value="1"/>
</dbReference>
<dbReference type="Gene3D" id="3.40.50.150">
    <property type="entry name" value="Vaccinia Virus protein VP39"/>
    <property type="match status" value="1"/>
</dbReference>
<evidence type="ECO:0000256" key="2">
    <source>
        <dbReference type="ARBA" id="ARBA00022603"/>
    </source>
</evidence>
<reference evidence="7 8" key="1">
    <citation type="journal article" date="2011" name="Stand. Genomic Sci.">
        <title>Complete genome sequence of Desulfobulbus propionicus type strain (1pr3).</title>
        <authorList>
            <person name="Pagani I."/>
            <person name="Lapidus A."/>
            <person name="Nolan M."/>
            <person name="Lucas S."/>
            <person name="Hammon N."/>
            <person name="Deshpande S."/>
            <person name="Cheng J.F."/>
            <person name="Chertkov O."/>
            <person name="Davenport K."/>
            <person name="Tapia R."/>
            <person name="Han C."/>
            <person name="Goodwin L."/>
            <person name="Pitluck S."/>
            <person name="Liolios K."/>
            <person name="Mavromatis K."/>
            <person name="Ivanova N."/>
            <person name="Mikhailova N."/>
            <person name="Pati A."/>
            <person name="Chen A."/>
            <person name="Palaniappan K."/>
            <person name="Land M."/>
            <person name="Hauser L."/>
            <person name="Chang Y.J."/>
            <person name="Jeffries C.D."/>
            <person name="Detter J.C."/>
            <person name="Brambilla E."/>
            <person name="Kannan K.P."/>
            <person name="Djao O.D."/>
            <person name="Rohde M."/>
            <person name="Pukall R."/>
            <person name="Spring S."/>
            <person name="Goker M."/>
            <person name="Sikorski J."/>
            <person name="Woyke T."/>
            <person name="Bristow J."/>
            <person name="Eisen J.A."/>
            <person name="Markowitz V."/>
            <person name="Hugenholtz P."/>
            <person name="Kyrpides N.C."/>
            <person name="Klenk H.P."/>
        </authorList>
    </citation>
    <scope>NUCLEOTIDE SEQUENCE [LARGE SCALE GENOMIC DNA]</scope>
    <source>
        <strain evidence="8">ATCC 33891 / DSM 2032 / 1pr3</strain>
    </source>
</reference>
<dbReference type="PROSITE" id="PS01231">
    <property type="entry name" value="TRMA_2"/>
    <property type="match status" value="1"/>
</dbReference>
<feature type="active site" description="Nucleophile" evidence="5">
    <location>
        <position position="389"/>
    </location>
</feature>
<keyword evidence="4 5" id="KW-0949">S-adenosyl-L-methionine</keyword>
<sequence>MEHTLTIPKVIAGGKGLGTLADGMKVMVAGVLPGERVTVRETRIHRGYKEASLVRVEEPAPERILPPCPHYGLCGGCDLQHGSYPTQLAIKRSILDEALRRSRLDLPPDHPGPALSSPQPFGYRHRLRLHLDQVGRLGFHQGGSNEVVPIRRCLLATEPINRAIGALVDAGWPARLRELVSAVELIHSPADDRVILVLQATAALRPDSAADLVTALNRLADNTIVQAEPIGRSGDRARAADLCQDFAVLGHAYRLCWDHRCFFQVNVRQNPRLIELALGLLPLSPPPRAALDLFCGMGNFSIPLGLMGTQVSGVEHNRTSVHWAEHNSRAAGLTTARFRSADVGQALRSLVARKARFDCVLLDPPRQGLGKTAALLARLGPQHILSISCDPATLARDLALIVQNGYRIVQVTPVDMFPQTHHIETVALLERN</sequence>
<dbReference type="PANTHER" id="PTHR11061:SF49">
    <property type="entry name" value="23S RRNA (URACIL(1939)-C(5))-METHYLTRANSFERASE RLMD"/>
    <property type="match status" value="1"/>
</dbReference>
<keyword evidence="1" id="KW-0411">Iron-sulfur</keyword>
<dbReference type="CDD" id="cd02440">
    <property type="entry name" value="AdoMet_MTases"/>
    <property type="match status" value="1"/>
</dbReference>
<dbReference type="GO" id="GO:0070475">
    <property type="term" value="P:rRNA base methylation"/>
    <property type="evidence" value="ECO:0007669"/>
    <property type="project" value="TreeGrafter"/>
</dbReference>
<protein>
    <submittedName>
        <fullName evidence="7">RNA methyltransferase, TrmA family</fullName>
    </submittedName>
</protein>
<evidence type="ECO:0000313" key="7">
    <source>
        <dbReference type="EMBL" id="ADW17093.1"/>
    </source>
</evidence>
<comment type="similarity">
    <text evidence="5">Belongs to the class I-like SAM-binding methyltransferase superfamily. RNA M5U methyltransferase family.</text>
</comment>
<keyword evidence="2 5" id="KW-0489">Methyltransferase</keyword>
<evidence type="ECO:0000313" key="8">
    <source>
        <dbReference type="Proteomes" id="UP000006365"/>
    </source>
</evidence>
<evidence type="ECO:0000256" key="4">
    <source>
        <dbReference type="ARBA" id="ARBA00022691"/>
    </source>
</evidence>
<dbReference type="InterPro" id="IPR030391">
    <property type="entry name" value="MeTrfase_TrmA_CS"/>
</dbReference>
<feature type="binding site" evidence="5">
    <location>
        <position position="264"/>
    </location>
    <ligand>
        <name>S-adenosyl-L-methionine</name>
        <dbReference type="ChEBI" id="CHEBI:59789"/>
    </ligand>
</feature>
<keyword evidence="3 5" id="KW-0808">Transferase</keyword>
<keyword evidence="1" id="KW-0408">Iron</keyword>
<dbReference type="GO" id="GO:0051539">
    <property type="term" value="F:4 iron, 4 sulfur cluster binding"/>
    <property type="evidence" value="ECO:0007669"/>
    <property type="project" value="UniProtKB-KW"/>
</dbReference>
<dbReference type="Gene3D" id="2.40.50.140">
    <property type="entry name" value="Nucleic acid-binding proteins"/>
    <property type="match status" value="1"/>
</dbReference>
<gene>
    <name evidence="7" type="ordered locus">Despr_0919</name>
</gene>
<evidence type="ECO:0000256" key="3">
    <source>
        <dbReference type="ARBA" id="ARBA00022679"/>
    </source>
</evidence>
<name>A0A7U3YKS8_DESPD</name>
<dbReference type="InterPro" id="IPR012340">
    <property type="entry name" value="NA-bd_OB-fold"/>
</dbReference>
<dbReference type="InterPro" id="IPR002792">
    <property type="entry name" value="TRAM_dom"/>
</dbReference>
<keyword evidence="8" id="KW-1185">Reference proteome</keyword>
<keyword evidence="1" id="KW-0479">Metal-binding</keyword>
<feature type="binding site" evidence="5">
    <location>
        <position position="294"/>
    </location>
    <ligand>
        <name>S-adenosyl-L-methionine</name>
        <dbReference type="ChEBI" id="CHEBI:59789"/>
    </ligand>
</feature>
<dbReference type="PROSITE" id="PS50926">
    <property type="entry name" value="TRAM"/>
    <property type="match status" value="1"/>
</dbReference>
<dbReference type="PANTHER" id="PTHR11061">
    <property type="entry name" value="RNA M5U METHYLTRANSFERASE"/>
    <property type="match status" value="1"/>
</dbReference>
<organism evidence="7 8">
    <name type="scientific">Desulfobulbus propionicus (strain ATCC 33891 / DSM 2032 / VKM B-1956 / 1pr3)</name>
    <dbReference type="NCBI Taxonomy" id="577650"/>
    <lineage>
        <taxon>Bacteria</taxon>
        <taxon>Pseudomonadati</taxon>
        <taxon>Thermodesulfobacteriota</taxon>
        <taxon>Desulfobulbia</taxon>
        <taxon>Desulfobulbales</taxon>
        <taxon>Desulfobulbaceae</taxon>
        <taxon>Desulfobulbus</taxon>
    </lineage>
</organism>
<dbReference type="Gene3D" id="2.40.50.1070">
    <property type="match status" value="1"/>
</dbReference>
<evidence type="ECO:0000256" key="5">
    <source>
        <dbReference type="PROSITE-ProRule" id="PRU01024"/>
    </source>
</evidence>
<proteinExistence type="inferred from homology"/>
<dbReference type="AlphaFoldDB" id="A0A7U3YKS8"/>
<feature type="binding site" evidence="5">
    <location>
        <position position="363"/>
    </location>
    <ligand>
        <name>S-adenosyl-L-methionine</name>
        <dbReference type="ChEBI" id="CHEBI:59789"/>
    </ligand>
</feature>
<feature type="domain" description="TRAM" evidence="6">
    <location>
        <begin position="1"/>
        <end position="55"/>
    </location>
</feature>
<dbReference type="GO" id="GO:0070041">
    <property type="term" value="F:rRNA (uridine-C5-)-methyltransferase activity"/>
    <property type="evidence" value="ECO:0007669"/>
    <property type="project" value="TreeGrafter"/>
</dbReference>
<evidence type="ECO:0000256" key="1">
    <source>
        <dbReference type="ARBA" id="ARBA00022485"/>
    </source>
</evidence>
<evidence type="ECO:0000259" key="6">
    <source>
        <dbReference type="PROSITE" id="PS50926"/>
    </source>
</evidence>
<dbReference type="InterPro" id="IPR029063">
    <property type="entry name" value="SAM-dependent_MTases_sf"/>
</dbReference>